<keyword evidence="5" id="KW-1185">Reference proteome</keyword>
<keyword evidence="2" id="KW-0472">Membrane</keyword>
<evidence type="ECO:0000313" key="4">
    <source>
        <dbReference type="EMBL" id="VFT83640.1"/>
    </source>
</evidence>
<accession>A0A485KFY3</accession>
<dbReference type="OrthoDB" id="65618at2759"/>
<feature type="transmembrane region" description="Helical" evidence="2">
    <location>
        <begin position="362"/>
        <end position="389"/>
    </location>
</feature>
<keyword evidence="2" id="KW-0812">Transmembrane</keyword>
<reference evidence="3" key="2">
    <citation type="submission" date="2019-06" db="EMBL/GenBank/DDBJ databases">
        <title>Genomics analysis of Aphanomyces spp. identifies a new class of oomycete effector associated with host adaptation.</title>
        <authorList>
            <person name="Gaulin E."/>
        </authorList>
    </citation>
    <scope>NUCLEOTIDE SEQUENCE</scope>
    <source>
        <strain evidence="3">CBS 578.67</strain>
    </source>
</reference>
<evidence type="ECO:0000313" key="3">
    <source>
        <dbReference type="EMBL" id="KAF0707064.1"/>
    </source>
</evidence>
<feature type="transmembrane region" description="Helical" evidence="2">
    <location>
        <begin position="21"/>
        <end position="45"/>
    </location>
</feature>
<sequence length="685" mass="74411">MAPRQSRKLSPSFSQAYISKWFRVISNISAGMLIIGTGVLVMLLLNQGMFGSTNAIVQTQDGWSPFYQSCRLTSAGFVPGSCDPIEVATTGPTAWASIGRQLASENQLASSSSVFVTTCLIGGSDGDEWATVLLVVADTAFPSCNPVGPQEILSMSVLETVTTDTYPHGAFLLSTFSDAKPVERMQIHCTSGATVTTTTSISKITIDPTTGTGDAAPWHQRNYQTTLNSLNRLFLMEMWLVAHFADLSLSTNLPSLPGYSIGKRSRFAVSLAWDQSHDVQNYMLLFLFQILICIVSLGLLANDGVITLEGLSGLLKNKPVLTYDILASLERRKVLLVCLVWTFFFSPLYADAIRYTYNLNGFHYWSLTLMMLAVMMALSWMALLTCLQWIPLPSSWRNRPLCYSAPVFMYCSILFFVIGEAVQERGPTQAAVFWNYATTTLGLTIRGRPWTSGAYNADGMTPVIYILMPDLFVSIVAAWLVSIGAHKAFFGNVILDMSWTSHNDFTSQVTMPRYVTCLDLDKKNTITIGNKLYCKPSMVVLLGFCAVRDKGKYIVVGDARGVIASSRNSSAHDGGGGHDTRGSTTDNRGSTGDTRGSTGKGDSGHVSGHPHGCLANDLPKASSAPATYSIVSIYGLVPAIVPMLLRLWPPTVVGVISSNKFQVAKSTTTLDKALRYGYSRGDCCG</sequence>
<organism evidence="4 5">
    <name type="scientific">Aphanomyces stellatus</name>
    <dbReference type="NCBI Taxonomy" id="120398"/>
    <lineage>
        <taxon>Eukaryota</taxon>
        <taxon>Sar</taxon>
        <taxon>Stramenopiles</taxon>
        <taxon>Oomycota</taxon>
        <taxon>Saprolegniomycetes</taxon>
        <taxon>Saprolegniales</taxon>
        <taxon>Verrucalvaceae</taxon>
        <taxon>Aphanomyces</taxon>
    </lineage>
</organism>
<name>A0A485KFY3_9STRA</name>
<feature type="transmembrane region" description="Helical" evidence="2">
    <location>
        <begin position="401"/>
        <end position="419"/>
    </location>
</feature>
<feature type="transmembrane region" description="Helical" evidence="2">
    <location>
        <begin position="334"/>
        <end position="350"/>
    </location>
</feature>
<proteinExistence type="predicted"/>
<evidence type="ECO:0000256" key="2">
    <source>
        <dbReference type="SAM" id="Phobius"/>
    </source>
</evidence>
<dbReference type="EMBL" id="CAADRA010003038">
    <property type="protein sequence ID" value="VFT83640.1"/>
    <property type="molecule type" value="Genomic_DNA"/>
</dbReference>
<gene>
    <name evidence="4" type="primary">Aste57867_6669</name>
    <name evidence="3" type="ORF">As57867_006649</name>
    <name evidence="4" type="ORF">ASTE57867_6669</name>
</gene>
<feature type="transmembrane region" description="Helical" evidence="2">
    <location>
        <begin position="282"/>
        <end position="301"/>
    </location>
</feature>
<evidence type="ECO:0000256" key="1">
    <source>
        <dbReference type="SAM" id="MobiDB-lite"/>
    </source>
</evidence>
<reference evidence="4 5" key="1">
    <citation type="submission" date="2019-03" db="EMBL/GenBank/DDBJ databases">
        <authorList>
            <person name="Gaulin E."/>
            <person name="Dumas B."/>
        </authorList>
    </citation>
    <scope>NUCLEOTIDE SEQUENCE [LARGE SCALE GENOMIC DNA]</scope>
    <source>
        <strain evidence="4">CBS 568.67</strain>
    </source>
</reference>
<dbReference type="AlphaFoldDB" id="A0A485KFY3"/>
<keyword evidence="2" id="KW-1133">Transmembrane helix</keyword>
<feature type="region of interest" description="Disordered" evidence="1">
    <location>
        <begin position="567"/>
        <end position="609"/>
    </location>
</feature>
<protein>
    <submittedName>
        <fullName evidence="4">Aste57867_6669 protein</fullName>
    </submittedName>
</protein>
<dbReference type="EMBL" id="VJMH01003028">
    <property type="protein sequence ID" value="KAF0707064.1"/>
    <property type="molecule type" value="Genomic_DNA"/>
</dbReference>
<feature type="compositionally biased region" description="Low complexity" evidence="1">
    <location>
        <begin position="588"/>
        <end position="597"/>
    </location>
</feature>
<dbReference type="Proteomes" id="UP000332933">
    <property type="component" value="Unassembled WGS sequence"/>
</dbReference>
<evidence type="ECO:0000313" key="5">
    <source>
        <dbReference type="Proteomes" id="UP000332933"/>
    </source>
</evidence>
<feature type="transmembrane region" description="Helical" evidence="2">
    <location>
        <begin position="463"/>
        <end position="481"/>
    </location>
</feature>